<organism evidence="1 2">
    <name type="scientific">Pholiota conissans</name>
    <dbReference type="NCBI Taxonomy" id="109636"/>
    <lineage>
        <taxon>Eukaryota</taxon>
        <taxon>Fungi</taxon>
        <taxon>Dikarya</taxon>
        <taxon>Basidiomycota</taxon>
        <taxon>Agaricomycotina</taxon>
        <taxon>Agaricomycetes</taxon>
        <taxon>Agaricomycetidae</taxon>
        <taxon>Agaricales</taxon>
        <taxon>Agaricineae</taxon>
        <taxon>Strophariaceae</taxon>
        <taxon>Pholiota</taxon>
    </lineage>
</organism>
<keyword evidence="2" id="KW-1185">Reference proteome</keyword>
<evidence type="ECO:0000313" key="1">
    <source>
        <dbReference type="EMBL" id="KAF9476948.1"/>
    </source>
</evidence>
<dbReference type="OrthoDB" id="2364174at2759"/>
<name>A0A9P6CYT4_9AGAR</name>
<dbReference type="AlphaFoldDB" id="A0A9P6CYT4"/>
<dbReference type="EMBL" id="MU155276">
    <property type="protein sequence ID" value="KAF9476948.1"/>
    <property type="molecule type" value="Genomic_DNA"/>
</dbReference>
<protein>
    <submittedName>
        <fullName evidence="1">Uncharacterized protein</fullName>
    </submittedName>
</protein>
<gene>
    <name evidence="1" type="ORF">BDN70DRAFT_862444</name>
</gene>
<evidence type="ECO:0000313" key="2">
    <source>
        <dbReference type="Proteomes" id="UP000807469"/>
    </source>
</evidence>
<accession>A0A9P6CYT4</accession>
<sequence length="241" mass="27214">MAPAAWAPKPAVEKLPLSIRKDVRDNFEAKKEDYESTIAGHLGFPVKIEFETNAVAAYADLTTPTLGYYFATYVDGFIYGLTNFAQSYDDIGKEYFKNAVSEAKITLNVNELGDKAPTIDADVKDGVFRILFHHQKFGYNASDLYSLLATAIENAPHDGYSLLAKSSIEKEYNQKVDEAQQQIGEVLNMPDVILDPNFEENYAKLIKKKEKDWVRNYGDSSLKYFQYVADSWYRSLSGKGH</sequence>
<reference evidence="1" key="1">
    <citation type="submission" date="2020-11" db="EMBL/GenBank/DDBJ databases">
        <authorList>
            <consortium name="DOE Joint Genome Institute"/>
            <person name="Ahrendt S."/>
            <person name="Riley R."/>
            <person name="Andreopoulos W."/>
            <person name="Labutti K."/>
            <person name="Pangilinan J."/>
            <person name="Ruiz-Duenas F.J."/>
            <person name="Barrasa J.M."/>
            <person name="Sanchez-Garcia M."/>
            <person name="Camarero S."/>
            <person name="Miyauchi S."/>
            <person name="Serrano A."/>
            <person name="Linde D."/>
            <person name="Babiker R."/>
            <person name="Drula E."/>
            <person name="Ayuso-Fernandez I."/>
            <person name="Pacheco R."/>
            <person name="Padilla G."/>
            <person name="Ferreira P."/>
            <person name="Barriuso J."/>
            <person name="Kellner H."/>
            <person name="Castanera R."/>
            <person name="Alfaro M."/>
            <person name="Ramirez L."/>
            <person name="Pisabarro A.G."/>
            <person name="Kuo A."/>
            <person name="Tritt A."/>
            <person name="Lipzen A."/>
            <person name="He G."/>
            <person name="Yan M."/>
            <person name="Ng V."/>
            <person name="Cullen D."/>
            <person name="Martin F."/>
            <person name="Rosso M.-N."/>
            <person name="Henrissat B."/>
            <person name="Hibbett D."/>
            <person name="Martinez A.T."/>
            <person name="Grigoriev I.V."/>
        </authorList>
    </citation>
    <scope>NUCLEOTIDE SEQUENCE</scope>
    <source>
        <strain evidence="1">CIRM-BRFM 674</strain>
    </source>
</reference>
<dbReference type="Proteomes" id="UP000807469">
    <property type="component" value="Unassembled WGS sequence"/>
</dbReference>
<comment type="caution">
    <text evidence="1">The sequence shown here is derived from an EMBL/GenBank/DDBJ whole genome shotgun (WGS) entry which is preliminary data.</text>
</comment>
<proteinExistence type="predicted"/>